<keyword evidence="7" id="KW-0472">Membrane</keyword>
<keyword evidence="6 9" id="KW-0067">ATP-binding</keyword>
<dbReference type="InterPro" id="IPR003439">
    <property type="entry name" value="ABC_transporter-like_ATP-bd"/>
</dbReference>
<keyword evidence="4" id="KW-1003">Cell membrane</keyword>
<evidence type="ECO:0000256" key="6">
    <source>
        <dbReference type="ARBA" id="ARBA00022840"/>
    </source>
</evidence>
<evidence type="ECO:0000256" key="7">
    <source>
        <dbReference type="ARBA" id="ARBA00023136"/>
    </source>
</evidence>
<reference evidence="9 10" key="1">
    <citation type="submission" date="2016-10" db="EMBL/GenBank/DDBJ databases">
        <authorList>
            <person name="de Groot N.N."/>
        </authorList>
    </citation>
    <scope>NUCLEOTIDE SEQUENCE [LARGE SCALE GENOMIC DNA]</scope>
    <source>
        <strain evidence="9 10">DSM 23142</strain>
    </source>
</reference>
<comment type="subcellular location">
    <subcellularLocation>
        <location evidence="1">Cell membrane</location>
        <topology evidence="1">Peripheral membrane protein</topology>
    </subcellularLocation>
</comment>
<dbReference type="InterPro" id="IPR017871">
    <property type="entry name" value="ABC_transporter-like_CS"/>
</dbReference>
<keyword evidence="5" id="KW-0547">Nucleotide-binding</keyword>
<dbReference type="InterPro" id="IPR003593">
    <property type="entry name" value="AAA+_ATPase"/>
</dbReference>
<evidence type="ECO:0000256" key="5">
    <source>
        <dbReference type="ARBA" id="ARBA00022741"/>
    </source>
</evidence>
<comment type="similarity">
    <text evidence="2">Belongs to the ABC transporter superfamily.</text>
</comment>
<dbReference type="GO" id="GO:0005524">
    <property type="term" value="F:ATP binding"/>
    <property type="evidence" value="ECO:0007669"/>
    <property type="project" value="UniProtKB-KW"/>
</dbReference>
<dbReference type="InterPro" id="IPR050388">
    <property type="entry name" value="ABC_Ni/Peptide_Import"/>
</dbReference>
<accession>A0A1G7YY21</accession>
<sequence length="300" mass="32198">MSLLPDTARAMRPAGVPDSVPLAPSFDEASLIAPALLEVEGLRVSASDGSELVHGVDVSIRRGDALGIVGESGSGKTLTCRAMLGILPIGTRVTGGRILIDGRDMAGARQKDWLQIRGKRVAAVFQDPASYLNPSAKVGAQLEEVLRVTAGASRRDARERAFALLTRLDLRNVDRVSRQRIGELSGGMLQRVLIAMALAADPDVLIADEATTALDVTVQAEILDLLRDLRAERDLALVLVSHDLAVVSQVCERVMVFRDGEVVERGATARVLKTPAHPYTRSLLTAHARYGLERYLGSVL</sequence>
<dbReference type="GO" id="GO:0016887">
    <property type="term" value="F:ATP hydrolysis activity"/>
    <property type="evidence" value="ECO:0007669"/>
    <property type="project" value="InterPro"/>
</dbReference>
<dbReference type="Pfam" id="PF00005">
    <property type="entry name" value="ABC_tran"/>
    <property type="match status" value="1"/>
</dbReference>
<dbReference type="PANTHER" id="PTHR43297:SF2">
    <property type="entry name" value="DIPEPTIDE TRANSPORT ATP-BINDING PROTEIN DPPD"/>
    <property type="match status" value="1"/>
</dbReference>
<dbReference type="GO" id="GO:0005886">
    <property type="term" value="C:plasma membrane"/>
    <property type="evidence" value="ECO:0007669"/>
    <property type="project" value="UniProtKB-SubCell"/>
</dbReference>
<dbReference type="InterPro" id="IPR027417">
    <property type="entry name" value="P-loop_NTPase"/>
</dbReference>
<proteinExistence type="inferred from homology"/>
<dbReference type="RefSeq" id="WP_091489059.1">
    <property type="nucleotide sequence ID" value="NZ_LT629692.1"/>
</dbReference>
<dbReference type="PROSITE" id="PS50893">
    <property type="entry name" value="ABC_TRANSPORTER_2"/>
    <property type="match status" value="1"/>
</dbReference>
<dbReference type="SMART" id="SM00382">
    <property type="entry name" value="AAA"/>
    <property type="match status" value="1"/>
</dbReference>
<keyword evidence="10" id="KW-1185">Reference proteome</keyword>
<dbReference type="OrthoDB" id="8481147at2"/>
<dbReference type="EMBL" id="LT629692">
    <property type="protein sequence ID" value="SDH01156.1"/>
    <property type="molecule type" value="Genomic_DNA"/>
</dbReference>
<feature type="domain" description="ABC transporter" evidence="8">
    <location>
        <begin position="37"/>
        <end position="284"/>
    </location>
</feature>
<dbReference type="CDD" id="cd03257">
    <property type="entry name" value="ABC_NikE_OppD_transporters"/>
    <property type="match status" value="1"/>
</dbReference>
<evidence type="ECO:0000256" key="4">
    <source>
        <dbReference type="ARBA" id="ARBA00022475"/>
    </source>
</evidence>
<evidence type="ECO:0000256" key="1">
    <source>
        <dbReference type="ARBA" id="ARBA00004202"/>
    </source>
</evidence>
<dbReference type="Proteomes" id="UP000199009">
    <property type="component" value="Chromosome I"/>
</dbReference>
<evidence type="ECO:0000259" key="8">
    <source>
        <dbReference type="PROSITE" id="PS50893"/>
    </source>
</evidence>
<evidence type="ECO:0000256" key="2">
    <source>
        <dbReference type="ARBA" id="ARBA00005417"/>
    </source>
</evidence>
<evidence type="ECO:0000256" key="3">
    <source>
        <dbReference type="ARBA" id="ARBA00022448"/>
    </source>
</evidence>
<dbReference type="Gene3D" id="3.40.50.300">
    <property type="entry name" value="P-loop containing nucleotide triphosphate hydrolases"/>
    <property type="match status" value="1"/>
</dbReference>
<dbReference type="PROSITE" id="PS00211">
    <property type="entry name" value="ABC_TRANSPORTER_1"/>
    <property type="match status" value="1"/>
</dbReference>
<evidence type="ECO:0000313" key="10">
    <source>
        <dbReference type="Proteomes" id="UP000199009"/>
    </source>
</evidence>
<dbReference type="PANTHER" id="PTHR43297">
    <property type="entry name" value="OLIGOPEPTIDE TRANSPORT ATP-BINDING PROTEIN APPD"/>
    <property type="match status" value="1"/>
</dbReference>
<protein>
    <submittedName>
        <fullName evidence="9">Peptide/nickel transport system ATP-binding protein</fullName>
    </submittedName>
</protein>
<dbReference type="SUPFAM" id="SSF52540">
    <property type="entry name" value="P-loop containing nucleoside triphosphate hydrolases"/>
    <property type="match status" value="1"/>
</dbReference>
<dbReference type="AlphaFoldDB" id="A0A1G7YY21"/>
<name>A0A1G7YY21_9MICO</name>
<dbReference type="STRING" id="370764.SAMN04489810_1883"/>
<evidence type="ECO:0000313" key="9">
    <source>
        <dbReference type="EMBL" id="SDH01156.1"/>
    </source>
</evidence>
<gene>
    <name evidence="9" type="ORF">SAMN04489810_1883</name>
</gene>
<keyword evidence="3" id="KW-0813">Transport</keyword>
<organism evidence="9 10">
    <name type="scientific">Microbacterium pygmaeum</name>
    <dbReference type="NCBI Taxonomy" id="370764"/>
    <lineage>
        <taxon>Bacteria</taxon>
        <taxon>Bacillati</taxon>
        <taxon>Actinomycetota</taxon>
        <taxon>Actinomycetes</taxon>
        <taxon>Micrococcales</taxon>
        <taxon>Microbacteriaceae</taxon>
        <taxon>Microbacterium</taxon>
    </lineage>
</organism>